<keyword evidence="3" id="KW-1185">Reference proteome</keyword>
<reference evidence="2 3" key="1">
    <citation type="submission" date="2018-09" db="EMBL/GenBank/DDBJ databases">
        <title>The draft genome of Acinetobacter spp. strains.</title>
        <authorList>
            <person name="Qin J."/>
            <person name="Feng Y."/>
            <person name="Zong Z."/>
        </authorList>
    </citation>
    <scope>NUCLEOTIDE SEQUENCE [LARGE SCALE GENOMIC DNA]</scope>
    <source>
        <strain evidence="2 3">WCHAc060096</strain>
    </source>
</reference>
<dbReference type="AlphaFoldDB" id="A0A3A8ELT7"/>
<feature type="chain" id="PRO_5017338336" evidence="1">
    <location>
        <begin position="29"/>
        <end position="114"/>
    </location>
</feature>
<proteinExistence type="predicted"/>
<accession>A0A3A8ELT7</accession>
<organism evidence="2 3">
    <name type="scientific">Acinetobacter guerrae</name>
    <dbReference type="NCBI Taxonomy" id="1843371"/>
    <lineage>
        <taxon>Bacteria</taxon>
        <taxon>Pseudomonadati</taxon>
        <taxon>Pseudomonadota</taxon>
        <taxon>Gammaproteobacteria</taxon>
        <taxon>Moraxellales</taxon>
        <taxon>Moraxellaceae</taxon>
        <taxon>Acinetobacter</taxon>
    </lineage>
</organism>
<feature type="signal peptide" evidence="1">
    <location>
        <begin position="1"/>
        <end position="28"/>
    </location>
</feature>
<comment type="caution">
    <text evidence="2">The sequence shown here is derived from an EMBL/GenBank/DDBJ whole genome shotgun (WGS) entry which is preliminary data.</text>
</comment>
<evidence type="ECO:0000313" key="2">
    <source>
        <dbReference type="EMBL" id="RKG35128.1"/>
    </source>
</evidence>
<sequence>MKQQTDKTSFFLKISLVVCSIVAGMTHASSDQAWKQHDQAITTACIKASTLKNVKAVSDIMLFDDRVGYSALVLEGNYPQTHMKNKKGRELCLYQRQQKKAVITSADSLLNVKK</sequence>
<name>A0A3A8ELT7_9GAMM</name>
<protein>
    <submittedName>
        <fullName evidence="2">Uncharacterized protein</fullName>
    </submittedName>
</protein>
<gene>
    <name evidence="2" type="ORF">D7V21_04920</name>
</gene>
<dbReference type="RefSeq" id="WP_120369416.1">
    <property type="nucleotide sequence ID" value="NZ_RAXU01000004.1"/>
</dbReference>
<keyword evidence="1" id="KW-0732">Signal</keyword>
<dbReference type="Proteomes" id="UP000269001">
    <property type="component" value="Unassembled WGS sequence"/>
</dbReference>
<dbReference type="EMBL" id="RAXU01000004">
    <property type="protein sequence ID" value="RKG35128.1"/>
    <property type="molecule type" value="Genomic_DNA"/>
</dbReference>
<evidence type="ECO:0000256" key="1">
    <source>
        <dbReference type="SAM" id="SignalP"/>
    </source>
</evidence>
<evidence type="ECO:0000313" key="3">
    <source>
        <dbReference type="Proteomes" id="UP000269001"/>
    </source>
</evidence>